<dbReference type="Gene3D" id="3.40.190.10">
    <property type="entry name" value="Periplasmic binding protein-like II"/>
    <property type="match status" value="2"/>
</dbReference>
<dbReference type="GO" id="GO:0043565">
    <property type="term" value="F:sequence-specific DNA binding"/>
    <property type="evidence" value="ECO:0007669"/>
    <property type="project" value="TreeGrafter"/>
</dbReference>
<dbReference type="AlphaFoldDB" id="A0A6J5AQV6"/>
<dbReference type="Pfam" id="PF03466">
    <property type="entry name" value="LysR_substrate"/>
    <property type="match status" value="1"/>
</dbReference>
<dbReference type="InterPro" id="IPR058163">
    <property type="entry name" value="LysR-type_TF_proteobact-type"/>
</dbReference>
<accession>A0A6J5AQV6</accession>
<evidence type="ECO:0000313" key="4">
    <source>
        <dbReference type="Proteomes" id="UP000494205"/>
    </source>
</evidence>
<evidence type="ECO:0000256" key="1">
    <source>
        <dbReference type="ARBA" id="ARBA00009437"/>
    </source>
</evidence>
<dbReference type="InterPro" id="IPR005119">
    <property type="entry name" value="LysR_subst-bd"/>
</dbReference>
<dbReference type="PANTHER" id="PTHR30537">
    <property type="entry name" value="HTH-TYPE TRANSCRIPTIONAL REGULATOR"/>
    <property type="match status" value="1"/>
</dbReference>
<protein>
    <recommendedName>
        <fullName evidence="2">LysR substrate-binding domain-containing protein</fullName>
    </recommendedName>
</protein>
<reference evidence="3 4" key="1">
    <citation type="submission" date="2020-04" db="EMBL/GenBank/DDBJ databases">
        <authorList>
            <person name="De Canck E."/>
        </authorList>
    </citation>
    <scope>NUCLEOTIDE SEQUENCE [LARGE SCALE GENOMIC DNA]</scope>
    <source>
        <strain evidence="3 4">LMG 27174</strain>
    </source>
</reference>
<dbReference type="SUPFAM" id="SSF53850">
    <property type="entry name" value="Periplasmic binding protein-like II"/>
    <property type="match status" value="1"/>
</dbReference>
<comment type="similarity">
    <text evidence="1">Belongs to the LysR transcriptional regulatory family.</text>
</comment>
<evidence type="ECO:0000259" key="2">
    <source>
        <dbReference type="Pfam" id="PF03466"/>
    </source>
</evidence>
<dbReference type="GO" id="GO:0006351">
    <property type="term" value="P:DNA-templated transcription"/>
    <property type="evidence" value="ECO:0007669"/>
    <property type="project" value="TreeGrafter"/>
</dbReference>
<evidence type="ECO:0000313" key="3">
    <source>
        <dbReference type="EMBL" id="CAB3656833.1"/>
    </source>
</evidence>
<dbReference type="EMBL" id="CADIJZ010000004">
    <property type="protein sequence ID" value="CAB3656833.1"/>
    <property type="molecule type" value="Genomic_DNA"/>
</dbReference>
<dbReference type="PANTHER" id="PTHR30537:SF5">
    <property type="entry name" value="HTH-TYPE TRANSCRIPTIONAL ACTIVATOR TTDR-RELATED"/>
    <property type="match status" value="1"/>
</dbReference>
<proteinExistence type="inferred from homology"/>
<name>A0A6J5AQV6_9BURK</name>
<organism evidence="3 4">
    <name type="scientific">Paraburkholderia rhynchosiae</name>
    <dbReference type="NCBI Taxonomy" id="487049"/>
    <lineage>
        <taxon>Bacteria</taxon>
        <taxon>Pseudomonadati</taxon>
        <taxon>Pseudomonadota</taxon>
        <taxon>Betaproteobacteria</taxon>
        <taxon>Burkholderiales</taxon>
        <taxon>Burkholderiaceae</taxon>
        <taxon>Paraburkholderia</taxon>
    </lineage>
</organism>
<dbReference type="Proteomes" id="UP000494205">
    <property type="component" value="Unassembled WGS sequence"/>
</dbReference>
<feature type="domain" description="LysR substrate-binding" evidence="2">
    <location>
        <begin position="2"/>
        <end position="105"/>
    </location>
</feature>
<sequence length="130" mass="15137">MWLLPRLESFQQANGDIQLNLACSYEDVSFTSGYYDIDMRHGYANWRDIEVRTLRNEFIAPLASTRYLESHPVRTPQDLLAHRLIYSETQLVQWKQWFGRTGVSAAHKTLRARTCRSRLPHSASALRLKA</sequence>
<dbReference type="GO" id="GO:0003700">
    <property type="term" value="F:DNA-binding transcription factor activity"/>
    <property type="evidence" value="ECO:0007669"/>
    <property type="project" value="TreeGrafter"/>
</dbReference>
<gene>
    <name evidence="3" type="ORF">LMG27174_01454</name>
</gene>